<dbReference type="Proteomes" id="UP000549009">
    <property type="component" value="Unassembled WGS sequence"/>
</dbReference>
<feature type="region of interest" description="Disordered" evidence="1">
    <location>
        <begin position="51"/>
        <end position="87"/>
    </location>
</feature>
<dbReference type="EMBL" id="JACHJD010000022">
    <property type="protein sequence ID" value="MBB5109018.1"/>
    <property type="molecule type" value="Genomic_DNA"/>
</dbReference>
<evidence type="ECO:0000313" key="3">
    <source>
        <dbReference type="Proteomes" id="UP000549009"/>
    </source>
</evidence>
<reference evidence="2 3" key="1">
    <citation type="submission" date="2020-08" db="EMBL/GenBank/DDBJ databases">
        <title>Genomic Encyclopedia of Type Strains, Phase III (KMG-III): the genomes of soil and plant-associated and newly described type strains.</title>
        <authorList>
            <person name="Whitman W."/>
        </authorList>
    </citation>
    <scope>NUCLEOTIDE SEQUENCE [LARGE SCALE GENOMIC DNA]</scope>
    <source>
        <strain evidence="2 3">CECT 3146</strain>
    </source>
</reference>
<evidence type="ECO:0000256" key="1">
    <source>
        <dbReference type="SAM" id="MobiDB-lite"/>
    </source>
</evidence>
<dbReference type="RefSeq" id="WP_184926037.1">
    <property type="nucleotide sequence ID" value="NZ_BMSQ01000025.1"/>
</dbReference>
<gene>
    <name evidence="2" type="ORF">FHS40_008144</name>
</gene>
<evidence type="ECO:0000313" key="2">
    <source>
        <dbReference type="EMBL" id="MBB5109018.1"/>
    </source>
</evidence>
<accession>A0A7W8EZ36</accession>
<organism evidence="2 3">
    <name type="scientific">Streptomyces spectabilis</name>
    <dbReference type="NCBI Taxonomy" id="68270"/>
    <lineage>
        <taxon>Bacteria</taxon>
        <taxon>Bacillati</taxon>
        <taxon>Actinomycetota</taxon>
        <taxon>Actinomycetes</taxon>
        <taxon>Kitasatosporales</taxon>
        <taxon>Streptomycetaceae</taxon>
        <taxon>Streptomyces</taxon>
    </lineage>
</organism>
<proteinExistence type="predicted"/>
<name>A0A7W8EZ36_STRST</name>
<dbReference type="AlphaFoldDB" id="A0A7W8EZ36"/>
<keyword evidence="3" id="KW-1185">Reference proteome</keyword>
<comment type="caution">
    <text evidence="2">The sequence shown here is derived from an EMBL/GenBank/DDBJ whole genome shotgun (WGS) entry which is preliminary data.</text>
</comment>
<sequence>MTGLGPEACGDAVIPGAADERQVLIERCAQRHGIDAARRLAGARGLATKLLQAGERHGPGPAGQPSDTAHARSVAASSSPGGAGHGR</sequence>
<feature type="compositionally biased region" description="Low complexity" evidence="1">
    <location>
        <begin position="71"/>
        <end position="80"/>
    </location>
</feature>
<protein>
    <submittedName>
        <fullName evidence="2">Uncharacterized protein</fullName>
    </submittedName>
</protein>